<sequence length="188" mass="19556">MLKRFIAPFSSFFLLGLLLLAGCRAGGPGGAPARTVAAFFNKYDGQPGFHTTQWSADLLQRLALVKAAKLLGGSELTDGITGIRSARFISFVPVSAAAQGLAREGLRSEAAGVLQNERYTTLSAGAAASSYQVSTRGSGDKVAEFAAVGQLPDEANSFVLVSVQGNFTQAQVQALSKYLPALVQATGK</sequence>
<dbReference type="Proteomes" id="UP000177506">
    <property type="component" value="Unassembled WGS sequence"/>
</dbReference>
<dbReference type="OrthoDB" id="878897at2"/>
<accession>A0A1G1TMJ2</accession>
<dbReference type="EMBL" id="MDZA01000012">
    <property type="protein sequence ID" value="OGX92098.1"/>
    <property type="molecule type" value="Genomic_DNA"/>
</dbReference>
<evidence type="ECO:0000256" key="1">
    <source>
        <dbReference type="SAM" id="SignalP"/>
    </source>
</evidence>
<reference evidence="2 3" key="1">
    <citation type="submission" date="2016-08" db="EMBL/GenBank/DDBJ databases">
        <title>Hymenobacter coccineus sp. nov., Hymenobacter lapidarius sp. nov. and Hymenobacter glacialis sp. nov., isolated from Antarctic soil.</title>
        <authorList>
            <person name="Sedlacek I."/>
            <person name="Kralova S."/>
            <person name="Kyrova K."/>
            <person name="Maslanova I."/>
            <person name="Stankova E."/>
            <person name="Vrbovska V."/>
            <person name="Nemec M."/>
            <person name="Bartak M."/>
            <person name="Svec P."/>
            <person name="Busse H.-J."/>
            <person name="Pantucek R."/>
        </authorList>
    </citation>
    <scope>NUCLEOTIDE SEQUENCE [LARGE SCALE GENOMIC DNA]</scope>
    <source>
        <strain evidence="2 3">CCM 8649</strain>
    </source>
</reference>
<evidence type="ECO:0000313" key="3">
    <source>
        <dbReference type="Proteomes" id="UP000177506"/>
    </source>
</evidence>
<evidence type="ECO:0000313" key="2">
    <source>
        <dbReference type="EMBL" id="OGX92098.1"/>
    </source>
</evidence>
<dbReference type="InterPro" id="IPR025348">
    <property type="entry name" value="DUF4252"/>
</dbReference>
<organism evidence="2 3">
    <name type="scientific">Hymenobacter coccineus</name>
    <dbReference type="NCBI Taxonomy" id="1908235"/>
    <lineage>
        <taxon>Bacteria</taxon>
        <taxon>Pseudomonadati</taxon>
        <taxon>Bacteroidota</taxon>
        <taxon>Cytophagia</taxon>
        <taxon>Cytophagales</taxon>
        <taxon>Hymenobacteraceae</taxon>
        <taxon>Hymenobacter</taxon>
    </lineage>
</organism>
<feature type="chain" id="PRO_5009579728" description="DUF4252 domain-containing protein" evidence="1">
    <location>
        <begin position="26"/>
        <end position="188"/>
    </location>
</feature>
<keyword evidence="3" id="KW-1185">Reference proteome</keyword>
<protein>
    <recommendedName>
        <fullName evidence="4">DUF4252 domain-containing protein</fullName>
    </recommendedName>
</protein>
<proteinExistence type="predicted"/>
<dbReference type="Pfam" id="PF14060">
    <property type="entry name" value="DUF4252"/>
    <property type="match status" value="1"/>
</dbReference>
<gene>
    <name evidence="2" type="ORF">BEN49_17110</name>
</gene>
<keyword evidence="1" id="KW-0732">Signal</keyword>
<feature type="signal peptide" evidence="1">
    <location>
        <begin position="1"/>
        <end position="25"/>
    </location>
</feature>
<dbReference type="AlphaFoldDB" id="A0A1G1TMJ2"/>
<dbReference type="PROSITE" id="PS51257">
    <property type="entry name" value="PROKAR_LIPOPROTEIN"/>
    <property type="match status" value="1"/>
</dbReference>
<name>A0A1G1TMJ2_9BACT</name>
<dbReference type="RefSeq" id="WP_070739513.1">
    <property type="nucleotide sequence ID" value="NZ_MDZA01000012.1"/>
</dbReference>
<comment type="caution">
    <text evidence="2">The sequence shown here is derived from an EMBL/GenBank/DDBJ whole genome shotgun (WGS) entry which is preliminary data.</text>
</comment>
<evidence type="ECO:0008006" key="4">
    <source>
        <dbReference type="Google" id="ProtNLM"/>
    </source>
</evidence>